<dbReference type="InterPro" id="IPR024185">
    <property type="entry name" value="FTHF_cligase-like_sf"/>
</dbReference>
<dbReference type="Pfam" id="PF01812">
    <property type="entry name" value="5-FTHF_cyc-lig"/>
    <property type="match status" value="1"/>
</dbReference>
<keyword evidence="9" id="KW-1185">Reference proteome</keyword>
<feature type="binding site" evidence="6">
    <location>
        <position position="59"/>
    </location>
    <ligand>
        <name>substrate</name>
    </ligand>
</feature>
<dbReference type="PANTHER" id="PTHR23407:SF1">
    <property type="entry name" value="5-FORMYLTETRAHYDROFOLATE CYCLO-LIGASE"/>
    <property type="match status" value="1"/>
</dbReference>
<evidence type="ECO:0000256" key="1">
    <source>
        <dbReference type="ARBA" id="ARBA00010638"/>
    </source>
</evidence>
<dbReference type="EC" id="6.3.3.2" evidence="5 7"/>
<dbReference type="Proteomes" id="UP000494165">
    <property type="component" value="Unassembled WGS sequence"/>
</dbReference>
<dbReference type="EMBL" id="CADEPI010000004">
    <property type="protein sequence ID" value="CAB3360836.1"/>
    <property type="molecule type" value="Genomic_DNA"/>
</dbReference>
<organism evidence="8 9">
    <name type="scientific">Cloeon dipterum</name>
    <dbReference type="NCBI Taxonomy" id="197152"/>
    <lineage>
        <taxon>Eukaryota</taxon>
        <taxon>Metazoa</taxon>
        <taxon>Ecdysozoa</taxon>
        <taxon>Arthropoda</taxon>
        <taxon>Hexapoda</taxon>
        <taxon>Insecta</taxon>
        <taxon>Pterygota</taxon>
        <taxon>Palaeoptera</taxon>
        <taxon>Ephemeroptera</taxon>
        <taxon>Pisciforma</taxon>
        <taxon>Baetidae</taxon>
        <taxon>Cloeon</taxon>
    </lineage>
</organism>
<evidence type="ECO:0000256" key="4">
    <source>
        <dbReference type="ARBA" id="ARBA00036539"/>
    </source>
</evidence>
<dbReference type="InterPro" id="IPR037171">
    <property type="entry name" value="NagB/RpiA_transferase-like"/>
</dbReference>
<comment type="catalytic activity">
    <reaction evidence="4 7">
        <text>(6S)-5-formyl-5,6,7,8-tetrahydrofolate + ATP = (6R)-5,10-methenyltetrahydrofolate + ADP + phosphate</text>
        <dbReference type="Rhea" id="RHEA:10488"/>
        <dbReference type="ChEBI" id="CHEBI:30616"/>
        <dbReference type="ChEBI" id="CHEBI:43474"/>
        <dbReference type="ChEBI" id="CHEBI:57455"/>
        <dbReference type="ChEBI" id="CHEBI:57457"/>
        <dbReference type="ChEBI" id="CHEBI:456216"/>
        <dbReference type="EC" id="6.3.3.2"/>
    </reaction>
</comment>
<dbReference type="GO" id="GO:0009396">
    <property type="term" value="P:folic acid-containing compound biosynthetic process"/>
    <property type="evidence" value="ECO:0007669"/>
    <property type="project" value="TreeGrafter"/>
</dbReference>
<reference evidence="8 9" key="1">
    <citation type="submission" date="2020-04" db="EMBL/GenBank/DDBJ databases">
        <authorList>
            <person name="Alioto T."/>
            <person name="Alioto T."/>
            <person name="Gomez Garrido J."/>
        </authorList>
    </citation>
    <scope>NUCLEOTIDE SEQUENCE [LARGE SCALE GENOMIC DNA]</scope>
</reference>
<keyword evidence="3 6" id="KW-0067">ATP-binding</keyword>
<protein>
    <recommendedName>
        <fullName evidence="5 7">5-formyltetrahydrofolate cyclo-ligase</fullName>
        <ecNumber evidence="5 7">6.3.3.2</ecNumber>
    </recommendedName>
</protein>
<accession>A0A8S1BW62</accession>
<dbReference type="PIRSF" id="PIRSF006806">
    <property type="entry name" value="FTHF_cligase"/>
    <property type="match status" value="1"/>
</dbReference>
<feature type="binding site" evidence="6">
    <location>
        <begin position="143"/>
        <end position="151"/>
    </location>
    <ligand>
        <name>ATP</name>
        <dbReference type="ChEBI" id="CHEBI:30616"/>
    </ligand>
</feature>
<dbReference type="FunFam" id="3.40.50.10420:FF:000007">
    <property type="entry name" value="5-formyltetrahydrofolate cyclo-ligase"/>
    <property type="match status" value="1"/>
</dbReference>
<comment type="cofactor">
    <cofactor evidence="7">
        <name>Mg(2+)</name>
        <dbReference type="ChEBI" id="CHEBI:18420"/>
    </cofactor>
</comment>
<feature type="binding site" evidence="6">
    <location>
        <position position="54"/>
    </location>
    <ligand>
        <name>substrate</name>
    </ligand>
</feature>
<evidence type="ECO:0000256" key="6">
    <source>
        <dbReference type="PIRSR" id="PIRSR006806-1"/>
    </source>
</evidence>
<dbReference type="GO" id="GO:0005739">
    <property type="term" value="C:mitochondrion"/>
    <property type="evidence" value="ECO:0007669"/>
    <property type="project" value="TreeGrafter"/>
</dbReference>
<dbReference type="PANTHER" id="PTHR23407">
    <property type="entry name" value="ATPASE INHIBITOR/5-FORMYLTETRAHYDROFOLATE CYCLO-LIGASE"/>
    <property type="match status" value="1"/>
</dbReference>
<dbReference type="Gene3D" id="3.40.50.10420">
    <property type="entry name" value="NagB/RpiA/CoA transferase-like"/>
    <property type="match status" value="1"/>
</dbReference>
<comment type="similarity">
    <text evidence="1 7">Belongs to the 5-formyltetrahydrofolate cyclo-ligase family.</text>
</comment>
<dbReference type="AlphaFoldDB" id="A0A8S1BW62"/>
<dbReference type="GO" id="GO:0005524">
    <property type="term" value="F:ATP binding"/>
    <property type="evidence" value="ECO:0007669"/>
    <property type="project" value="UniProtKB-KW"/>
</dbReference>
<proteinExistence type="inferred from homology"/>
<name>A0A8S1BW62_9INSE</name>
<dbReference type="GO" id="GO:0046872">
    <property type="term" value="F:metal ion binding"/>
    <property type="evidence" value="ECO:0007669"/>
    <property type="project" value="UniProtKB-KW"/>
</dbReference>
<dbReference type="OrthoDB" id="2015992at2759"/>
<evidence type="ECO:0000256" key="7">
    <source>
        <dbReference type="RuleBase" id="RU361279"/>
    </source>
</evidence>
<dbReference type="GO" id="GO:0030272">
    <property type="term" value="F:5-formyltetrahydrofolate cyclo-ligase activity"/>
    <property type="evidence" value="ECO:0007669"/>
    <property type="project" value="UniProtKB-EC"/>
</dbReference>
<evidence type="ECO:0000256" key="3">
    <source>
        <dbReference type="ARBA" id="ARBA00022840"/>
    </source>
</evidence>
<dbReference type="InterPro" id="IPR002698">
    <property type="entry name" value="FTHF_cligase"/>
</dbReference>
<evidence type="ECO:0000313" key="9">
    <source>
        <dbReference type="Proteomes" id="UP000494165"/>
    </source>
</evidence>
<keyword evidence="7" id="KW-0479">Metal-binding</keyword>
<keyword evidence="2 6" id="KW-0547">Nucleotide-binding</keyword>
<dbReference type="GO" id="GO:0035999">
    <property type="term" value="P:tetrahydrofolate interconversion"/>
    <property type="evidence" value="ECO:0007669"/>
    <property type="project" value="TreeGrafter"/>
</dbReference>
<sequence>MSSVQAAKRILRKEMKNRLLAMSKEQILIESEQLTQKLLATAAYKESKRIAVYLSMSEEVQTHGILKNIFSAGKVCFIPRYETVTNSMEMLRLHSMEDIQTLEVTKWEVRQPAENDERENALENGGLDLVIVPGLAFTLSGQRLGRGKGYYDTFLQRCSTVVGKAPNTIALSFTDQIVDSIPTEGHDYIIDSVLTP</sequence>
<evidence type="ECO:0000313" key="8">
    <source>
        <dbReference type="EMBL" id="CAB3360836.1"/>
    </source>
</evidence>
<evidence type="ECO:0000256" key="2">
    <source>
        <dbReference type="ARBA" id="ARBA00022741"/>
    </source>
</evidence>
<evidence type="ECO:0000256" key="5">
    <source>
        <dbReference type="ARBA" id="ARBA00038966"/>
    </source>
</evidence>
<dbReference type="NCBIfam" id="TIGR02727">
    <property type="entry name" value="MTHFS_bact"/>
    <property type="match status" value="1"/>
</dbReference>
<gene>
    <name evidence="8" type="ORF">CLODIP_2_CD03329</name>
</gene>
<feature type="binding site" evidence="6">
    <location>
        <begin position="8"/>
        <end position="12"/>
    </location>
    <ligand>
        <name>ATP</name>
        <dbReference type="ChEBI" id="CHEBI:30616"/>
    </ligand>
</feature>
<dbReference type="SUPFAM" id="SSF100950">
    <property type="entry name" value="NagB/RpiA/CoA transferase-like"/>
    <property type="match status" value="1"/>
</dbReference>
<comment type="caution">
    <text evidence="8">The sequence shown here is derived from an EMBL/GenBank/DDBJ whole genome shotgun (WGS) entry which is preliminary data.</text>
</comment>
<keyword evidence="7" id="KW-0460">Magnesium</keyword>